<protein>
    <recommendedName>
        <fullName evidence="7">Adenylate kinase</fullName>
    </recommendedName>
</protein>
<keyword evidence="1 4" id="KW-0808">Transferase</keyword>
<dbReference type="InterPro" id="IPR033690">
    <property type="entry name" value="Adenylat_kinase_CS"/>
</dbReference>
<evidence type="ECO:0000256" key="1">
    <source>
        <dbReference type="ARBA" id="ARBA00022679"/>
    </source>
</evidence>
<keyword evidence="2" id="KW-0547">Nucleotide-binding</keyword>
<evidence type="ECO:0000313" key="5">
    <source>
        <dbReference type="EMBL" id="CBJ29376.1"/>
    </source>
</evidence>
<evidence type="ECO:0000313" key="6">
    <source>
        <dbReference type="Proteomes" id="UP000002630"/>
    </source>
</evidence>
<dbReference type="InterPro" id="IPR006259">
    <property type="entry name" value="Adenyl_kin_sub"/>
</dbReference>
<sequence>MNRFVFLGAPGVGKGSFASILGPQLGLATIGAGDLVREEVKRGTAVGKEIKAFSDKGQLAPDEVVNNLVRRRVEQADASQGFILDGFPRNLAQAAWLESAGIKIDRVINITLPEWITVKKISARRSCPECRRSFNIADVNKDGYVMPMILPDFEGCDRGSRCPGSLENLERREDDTEDIIRDRLLVYRSATAPLIDFYKTKGLLREFAVKRGIKDKDSLVDVMHAA</sequence>
<dbReference type="STRING" id="2880.D7FKH4"/>
<dbReference type="GO" id="GO:0004017">
    <property type="term" value="F:AMP kinase activity"/>
    <property type="evidence" value="ECO:0007669"/>
    <property type="project" value="InterPro"/>
</dbReference>
<dbReference type="Pfam" id="PF00406">
    <property type="entry name" value="ADK"/>
    <property type="match status" value="1"/>
</dbReference>
<name>D7FKH4_ECTSI</name>
<keyword evidence="3 4" id="KW-0418">Kinase</keyword>
<comment type="similarity">
    <text evidence="4">Belongs to the adenylate kinase family.</text>
</comment>
<keyword evidence="6" id="KW-1185">Reference proteome</keyword>
<dbReference type="OMA" id="IKVENTM"/>
<evidence type="ECO:0000256" key="4">
    <source>
        <dbReference type="RuleBase" id="RU003330"/>
    </source>
</evidence>
<proteinExistence type="inferred from homology"/>
<dbReference type="NCBIfam" id="TIGR01351">
    <property type="entry name" value="adk"/>
    <property type="match status" value="1"/>
</dbReference>
<dbReference type="InterPro" id="IPR000850">
    <property type="entry name" value="Adenylat/UMP-CMP_kin"/>
</dbReference>
<dbReference type="CDD" id="cd01428">
    <property type="entry name" value="ADK"/>
    <property type="match status" value="1"/>
</dbReference>
<dbReference type="AlphaFoldDB" id="D7FKH4"/>
<dbReference type="HAMAP" id="MF_00235">
    <property type="entry name" value="Adenylate_kinase_Adk"/>
    <property type="match status" value="1"/>
</dbReference>
<dbReference type="PROSITE" id="PS00113">
    <property type="entry name" value="ADENYLATE_KINASE"/>
    <property type="match status" value="1"/>
</dbReference>
<dbReference type="eggNOG" id="KOG3078">
    <property type="taxonomic scope" value="Eukaryota"/>
</dbReference>
<evidence type="ECO:0008006" key="7">
    <source>
        <dbReference type="Google" id="ProtNLM"/>
    </source>
</evidence>
<dbReference type="EMBL" id="FN649751">
    <property type="protein sequence ID" value="CBJ29376.1"/>
    <property type="molecule type" value="Genomic_DNA"/>
</dbReference>
<gene>
    <name evidence="5" type="ORF">Esi_0144_0036</name>
</gene>
<dbReference type="SUPFAM" id="SSF52540">
    <property type="entry name" value="P-loop containing nucleoside triphosphate hydrolases"/>
    <property type="match status" value="1"/>
</dbReference>
<dbReference type="PANTHER" id="PTHR23359">
    <property type="entry name" value="NUCLEOTIDE KINASE"/>
    <property type="match status" value="1"/>
</dbReference>
<organism evidence="5 6">
    <name type="scientific">Ectocarpus siliculosus</name>
    <name type="common">Brown alga</name>
    <name type="synonym">Conferva siliculosa</name>
    <dbReference type="NCBI Taxonomy" id="2880"/>
    <lineage>
        <taxon>Eukaryota</taxon>
        <taxon>Sar</taxon>
        <taxon>Stramenopiles</taxon>
        <taxon>Ochrophyta</taxon>
        <taxon>PX clade</taxon>
        <taxon>Phaeophyceae</taxon>
        <taxon>Ectocarpales</taxon>
        <taxon>Ectocarpaceae</taxon>
        <taxon>Ectocarpus</taxon>
    </lineage>
</organism>
<dbReference type="OrthoDB" id="439792at2759"/>
<evidence type="ECO:0000256" key="2">
    <source>
        <dbReference type="ARBA" id="ARBA00022741"/>
    </source>
</evidence>
<dbReference type="PRINTS" id="PR00094">
    <property type="entry name" value="ADENYLTKNASE"/>
</dbReference>
<dbReference type="InterPro" id="IPR027417">
    <property type="entry name" value="P-loop_NTPase"/>
</dbReference>
<reference evidence="5 6" key="1">
    <citation type="journal article" date="2010" name="Nature">
        <title>The Ectocarpus genome and the independent evolution of multicellularity in brown algae.</title>
        <authorList>
            <person name="Cock J.M."/>
            <person name="Sterck L."/>
            <person name="Rouze P."/>
            <person name="Scornet D."/>
            <person name="Allen A.E."/>
            <person name="Amoutzias G."/>
            <person name="Anthouard V."/>
            <person name="Artiguenave F."/>
            <person name="Aury J.M."/>
            <person name="Badger J.H."/>
            <person name="Beszteri B."/>
            <person name="Billiau K."/>
            <person name="Bonnet E."/>
            <person name="Bothwell J.H."/>
            <person name="Bowler C."/>
            <person name="Boyen C."/>
            <person name="Brownlee C."/>
            <person name="Carrano C.J."/>
            <person name="Charrier B."/>
            <person name="Cho G.Y."/>
            <person name="Coelho S.M."/>
            <person name="Collen J."/>
            <person name="Corre E."/>
            <person name="Da Silva C."/>
            <person name="Delage L."/>
            <person name="Delaroque N."/>
            <person name="Dittami S.M."/>
            <person name="Doulbeau S."/>
            <person name="Elias M."/>
            <person name="Farnham G."/>
            <person name="Gachon C.M."/>
            <person name="Gschloessl B."/>
            <person name="Heesch S."/>
            <person name="Jabbari K."/>
            <person name="Jubin C."/>
            <person name="Kawai H."/>
            <person name="Kimura K."/>
            <person name="Kloareg B."/>
            <person name="Kupper F.C."/>
            <person name="Lang D."/>
            <person name="Le Bail A."/>
            <person name="Leblanc C."/>
            <person name="Lerouge P."/>
            <person name="Lohr M."/>
            <person name="Lopez P.J."/>
            <person name="Martens C."/>
            <person name="Maumus F."/>
            <person name="Michel G."/>
            <person name="Miranda-Saavedra D."/>
            <person name="Morales J."/>
            <person name="Moreau H."/>
            <person name="Motomura T."/>
            <person name="Nagasato C."/>
            <person name="Napoli C.A."/>
            <person name="Nelson D.R."/>
            <person name="Nyvall-Collen P."/>
            <person name="Peters A.F."/>
            <person name="Pommier C."/>
            <person name="Potin P."/>
            <person name="Poulain J."/>
            <person name="Quesneville H."/>
            <person name="Read B."/>
            <person name="Rensing S.A."/>
            <person name="Ritter A."/>
            <person name="Rousvoal S."/>
            <person name="Samanta M."/>
            <person name="Samson G."/>
            <person name="Schroeder D.C."/>
            <person name="Segurens B."/>
            <person name="Strittmatter M."/>
            <person name="Tonon T."/>
            <person name="Tregear J.W."/>
            <person name="Valentin K."/>
            <person name="von Dassow P."/>
            <person name="Yamagishi T."/>
            <person name="Van de Peer Y."/>
            <person name="Wincker P."/>
        </authorList>
    </citation>
    <scope>NUCLEOTIDE SEQUENCE [LARGE SCALE GENOMIC DNA]</scope>
    <source>
        <strain evidence="6">Ec32 / CCAP1310/4</strain>
    </source>
</reference>
<accession>D7FKH4</accession>
<evidence type="ECO:0000256" key="3">
    <source>
        <dbReference type="ARBA" id="ARBA00022777"/>
    </source>
</evidence>
<dbReference type="GO" id="GO:0005524">
    <property type="term" value="F:ATP binding"/>
    <property type="evidence" value="ECO:0007669"/>
    <property type="project" value="InterPro"/>
</dbReference>
<dbReference type="Proteomes" id="UP000002630">
    <property type="component" value="Linkage Group LG26"/>
</dbReference>
<dbReference type="FunCoup" id="D7FKH4">
    <property type="interactions" value="60"/>
</dbReference>
<dbReference type="InParanoid" id="D7FKH4"/>
<dbReference type="Gene3D" id="3.40.50.300">
    <property type="entry name" value="P-loop containing nucleotide triphosphate hydrolases"/>
    <property type="match status" value="1"/>
</dbReference>
<dbReference type="EMBL" id="FN648026">
    <property type="protein sequence ID" value="CBJ29376.1"/>
    <property type="molecule type" value="Genomic_DNA"/>
</dbReference>